<dbReference type="PROSITE" id="PS50931">
    <property type="entry name" value="HTH_LYSR"/>
    <property type="match status" value="1"/>
</dbReference>
<dbReference type="EMBL" id="CP035758">
    <property type="protein sequence ID" value="QBD77442.1"/>
    <property type="molecule type" value="Genomic_DNA"/>
</dbReference>
<accession>A0A4P6JQL9</accession>
<dbReference type="InterPro" id="IPR005119">
    <property type="entry name" value="LysR_subst-bd"/>
</dbReference>
<organism evidence="6 7">
    <name type="scientific">Ktedonosporobacter rubrisoli</name>
    <dbReference type="NCBI Taxonomy" id="2509675"/>
    <lineage>
        <taxon>Bacteria</taxon>
        <taxon>Bacillati</taxon>
        <taxon>Chloroflexota</taxon>
        <taxon>Ktedonobacteria</taxon>
        <taxon>Ktedonobacterales</taxon>
        <taxon>Ktedonosporobacteraceae</taxon>
        <taxon>Ktedonosporobacter</taxon>
    </lineage>
</organism>
<evidence type="ECO:0000259" key="5">
    <source>
        <dbReference type="PROSITE" id="PS50931"/>
    </source>
</evidence>
<keyword evidence="7" id="KW-1185">Reference proteome</keyword>
<dbReference type="PANTHER" id="PTHR30419:SF24">
    <property type="entry name" value="HTH-TYPE TRANSCRIPTIONAL REGULATOR CZCR"/>
    <property type="match status" value="1"/>
</dbReference>
<name>A0A4P6JQL9_KTERU</name>
<evidence type="ECO:0000256" key="4">
    <source>
        <dbReference type="ARBA" id="ARBA00023163"/>
    </source>
</evidence>
<evidence type="ECO:0000313" key="6">
    <source>
        <dbReference type="EMBL" id="QBD77442.1"/>
    </source>
</evidence>
<protein>
    <submittedName>
        <fullName evidence="6">LysR family transcriptional regulator</fullName>
    </submittedName>
</protein>
<proteinExistence type="inferred from homology"/>
<dbReference type="KEGG" id="kbs:EPA93_16155"/>
<evidence type="ECO:0000256" key="3">
    <source>
        <dbReference type="ARBA" id="ARBA00023125"/>
    </source>
</evidence>
<dbReference type="CDD" id="cd05466">
    <property type="entry name" value="PBP2_LTTR_substrate"/>
    <property type="match status" value="1"/>
</dbReference>
<dbReference type="SUPFAM" id="SSF46785">
    <property type="entry name" value="Winged helix' DNA-binding domain"/>
    <property type="match status" value="1"/>
</dbReference>
<keyword evidence="3" id="KW-0238">DNA-binding</keyword>
<dbReference type="Pfam" id="PF00126">
    <property type="entry name" value="HTH_1"/>
    <property type="match status" value="1"/>
</dbReference>
<dbReference type="SUPFAM" id="SSF53850">
    <property type="entry name" value="Periplasmic binding protein-like II"/>
    <property type="match status" value="1"/>
</dbReference>
<dbReference type="GO" id="GO:0003677">
    <property type="term" value="F:DNA binding"/>
    <property type="evidence" value="ECO:0007669"/>
    <property type="project" value="UniProtKB-KW"/>
</dbReference>
<gene>
    <name evidence="6" type="ORF">EPA93_16155</name>
</gene>
<evidence type="ECO:0000256" key="2">
    <source>
        <dbReference type="ARBA" id="ARBA00023015"/>
    </source>
</evidence>
<evidence type="ECO:0000313" key="7">
    <source>
        <dbReference type="Proteomes" id="UP000290365"/>
    </source>
</evidence>
<dbReference type="Gene3D" id="3.40.190.10">
    <property type="entry name" value="Periplasmic binding protein-like II"/>
    <property type="match status" value="2"/>
</dbReference>
<sequence>MNFSQLQCFVALAETGSFTEAAYAVDLTQSAVSHALAALESELGVTLLERNRKGVVAISNAGQKIIPHVRALLASEAAIEQEARAARGLNVGKLRLGSIESIVSPALLAGVLTSFRTAYPDIEVVLFEGAMHEVGEWIEQSIIDIGFVVLPARGVESTLITTDEMNVLVPYGHRLYDRAAVTLDELYEEGFIMEKTQCMFRLMKRFGFELNKDKPSIRYQASDSATILAMVREGLGITLVPRTMLPKKLEGVVALPLDPPQPLKIGLAVKAQQTALRGTTLFVQTALSWAHEHALLQTVSS</sequence>
<feature type="domain" description="HTH lysR-type" evidence="5">
    <location>
        <begin position="1"/>
        <end position="58"/>
    </location>
</feature>
<reference evidence="6 7" key="1">
    <citation type="submission" date="2019-01" db="EMBL/GenBank/DDBJ databases">
        <title>Ktedonosporobacter rubrisoli SCAWS-G2.</title>
        <authorList>
            <person name="Huang Y."/>
            <person name="Yan B."/>
        </authorList>
    </citation>
    <scope>NUCLEOTIDE SEQUENCE [LARGE SCALE GENOMIC DNA]</scope>
    <source>
        <strain evidence="6 7">SCAWS-G2</strain>
    </source>
</reference>
<dbReference type="PRINTS" id="PR00039">
    <property type="entry name" value="HTHLYSR"/>
</dbReference>
<dbReference type="Pfam" id="PF03466">
    <property type="entry name" value="LysR_substrate"/>
    <property type="match status" value="1"/>
</dbReference>
<dbReference type="FunFam" id="1.10.10.10:FF:000001">
    <property type="entry name" value="LysR family transcriptional regulator"/>
    <property type="match status" value="1"/>
</dbReference>
<evidence type="ECO:0000256" key="1">
    <source>
        <dbReference type="ARBA" id="ARBA00009437"/>
    </source>
</evidence>
<dbReference type="InterPro" id="IPR036390">
    <property type="entry name" value="WH_DNA-bd_sf"/>
</dbReference>
<dbReference type="AlphaFoldDB" id="A0A4P6JQL9"/>
<dbReference type="InterPro" id="IPR050950">
    <property type="entry name" value="HTH-type_LysR_regulators"/>
</dbReference>
<dbReference type="Gene3D" id="1.10.10.10">
    <property type="entry name" value="Winged helix-like DNA-binding domain superfamily/Winged helix DNA-binding domain"/>
    <property type="match status" value="1"/>
</dbReference>
<dbReference type="RefSeq" id="WP_129888499.1">
    <property type="nucleotide sequence ID" value="NZ_CP035758.1"/>
</dbReference>
<dbReference type="PANTHER" id="PTHR30419">
    <property type="entry name" value="HTH-TYPE TRANSCRIPTIONAL REGULATOR YBHD"/>
    <property type="match status" value="1"/>
</dbReference>
<dbReference type="OrthoDB" id="9803735at2"/>
<dbReference type="InterPro" id="IPR036388">
    <property type="entry name" value="WH-like_DNA-bd_sf"/>
</dbReference>
<keyword evidence="4" id="KW-0804">Transcription</keyword>
<dbReference type="GO" id="GO:0005829">
    <property type="term" value="C:cytosol"/>
    <property type="evidence" value="ECO:0007669"/>
    <property type="project" value="TreeGrafter"/>
</dbReference>
<keyword evidence="2" id="KW-0805">Transcription regulation</keyword>
<comment type="similarity">
    <text evidence="1">Belongs to the LysR transcriptional regulatory family.</text>
</comment>
<dbReference type="Proteomes" id="UP000290365">
    <property type="component" value="Chromosome"/>
</dbReference>
<dbReference type="InterPro" id="IPR000847">
    <property type="entry name" value="LysR_HTH_N"/>
</dbReference>
<dbReference type="GO" id="GO:0003700">
    <property type="term" value="F:DNA-binding transcription factor activity"/>
    <property type="evidence" value="ECO:0007669"/>
    <property type="project" value="InterPro"/>
</dbReference>